<dbReference type="InterPro" id="IPR036397">
    <property type="entry name" value="RNaseH_sf"/>
</dbReference>
<feature type="compositionally biased region" description="Basic and acidic residues" evidence="5">
    <location>
        <begin position="1064"/>
        <end position="1076"/>
    </location>
</feature>
<evidence type="ECO:0000256" key="5">
    <source>
        <dbReference type="SAM" id="MobiDB-lite"/>
    </source>
</evidence>
<evidence type="ECO:0000256" key="4">
    <source>
        <dbReference type="SAM" id="Coils"/>
    </source>
</evidence>
<feature type="compositionally biased region" description="Polar residues" evidence="5">
    <location>
        <begin position="1561"/>
        <end position="1576"/>
    </location>
</feature>
<evidence type="ECO:0000256" key="3">
    <source>
        <dbReference type="PROSITE-ProRule" id="PRU00047"/>
    </source>
</evidence>
<reference evidence="8" key="2">
    <citation type="submission" date="2022-01" db="EMBL/GenBank/DDBJ databases">
        <authorList>
            <person name="Yamashiro T."/>
            <person name="Shiraishi A."/>
            <person name="Satake H."/>
            <person name="Nakayama K."/>
        </authorList>
    </citation>
    <scope>NUCLEOTIDE SEQUENCE</scope>
</reference>
<dbReference type="PANTHER" id="PTHR42648">
    <property type="entry name" value="TRANSPOSASE, PUTATIVE-RELATED"/>
    <property type="match status" value="1"/>
</dbReference>
<dbReference type="SUPFAM" id="SSF53098">
    <property type="entry name" value="Ribonuclease H-like"/>
    <property type="match status" value="1"/>
</dbReference>
<feature type="domain" description="Integrase catalytic" evidence="7">
    <location>
        <begin position="766"/>
        <end position="856"/>
    </location>
</feature>
<feature type="compositionally biased region" description="Basic and acidic residues" evidence="5">
    <location>
        <begin position="1037"/>
        <end position="1057"/>
    </location>
</feature>
<feature type="region of interest" description="Disordered" evidence="5">
    <location>
        <begin position="511"/>
        <end position="534"/>
    </location>
</feature>
<feature type="coiled-coil region" evidence="4">
    <location>
        <begin position="1767"/>
        <end position="1812"/>
    </location>
</feature>
<dbReference type="Pfam" id="PF14223">
    <property type="entry name" value="Retrotran_gag_2"/>
    <property type="match status" value="1"/>
</dbReference>
<comment type="caution">
    <text evidence="8">The sequence shown here is derived from an EMBL/GenBank/DDBJ whole genome shotgun (WGS) entry which is preliminary data.</text>
</comment>
<dbReference type="SMART" id="SM00343">
    <property type="entry name" value="ZnF_C2HC"/>
    <property type="match status" value="1"/>
</dbReference>
<evidence type="ECO:0000313" key="8">
    <source>
        <dbReference type="EMBL" id="GJT83657.1"/>
    </source>
</evidence>
<feature type="compositionally biased region" description="Basic and acidic residues" evidence="5">
    <location>
        <begin position="1975"/>
        <end position="1990"/>
    </location>
</feature>
<dbReference type="InterPro" id="IPR001878">
    <property type="entry name" value="Znf_CCHC"/>
</dbReference>
<dbReference type="Pfam" id="PF00098">
    <property type="entry name" value="zf-CCHC"/>
    <property type="match status" value="1"/>
</dbReference>
<keyword evidence="9" id="KW-1185">Reference proteome</keyword>
<dbReference type="PANTHER" id="PTHR42648:SF32">
    <property type="entry name" value="RIBONUCLEASE H-LIKE DOMAIN, GAG-PRE-INTEGRASE DOMAIN PROTEIN-RELATED"/>
    <property type="match status" value="1"/>
</dbReference>
<dbReference type="PROSITE" id="PS50158">
    <property type="entry name" value="ZF_CCHC"/>
    <property type="match status" value="1"/>
</dbReference>
<evidence type="ECO:0000256" key="1">
    <source>
        <dbReference type="ARBA" id="ARBA00022723"/>
    </source>
</evidence>
<accession>A0ABQ5H6Z8</accession>
<feature type="region of interest" description="Disordered" evidence="5">
    <location>
        <begin position="1964"/>
        <end position="1996"/>
    </location>
</feature>
<dbReference type="Pfam" id="PF13976">
    <property type="entry name" value="gag_pre-integrs"/>
    <property type="match status" value="1"/>
</dbReference>
<evidence type="ECO:0000259" key="6">
    <source>
        <dbReference type="PROSITE" id="PS50158"/>
    </source>
</evidence>
<feature type="compositionally biased region" description="Low complexity" evidence="5">
    <location>
        <begin position="1690"/>
        <end position="1703"/>
    </location>
</feature>
<dbReference type="Pfam" id="PF25597">
    <property type="entry name" value="SH3_retrovirus"/>
    <property type="match status" value="1"/>
</dbReference>
<organism evidence="8 9">
    <name type="scientific">Tanacetum coccineum</name>
    <dbReference type="NCBI Taxonomy" id="301880"/>
    <lineage>
        <taxon>Eukaryota</taxon>
        <taxon>Viridiplantae</taxon>
        <taxon>Streptophyta</taxon>
        <taxon>Embryophyta</taxon>
        <taxon>Tracheophyta</taxon>
        <taxon>Spermatophyta</taxon>
        <taxon>Magnoliopsida</taxon>
        <taxon>eudicotyledons</taxon>
        <taxon>Gunneridae</taxon>
        <taxon>Pentapetalae</taxon>
        <taxon>asterids</taxon>
        <taxon>campanulids</taxon>
        <taxon>Asterales</taxon>
        <taxon>Asteraceae</taxon>
        <taxon>Asteroideae</taxon>
        <taxon>Anthemideae</taxon>
        <taxon>Anthemidinae</taxon>
        <taxon>Tanacetum</taxon>
    </lineage>
</organism>
<keyword evidence="4" id="KW-0175">Coiled coil</keyword>
<evidence type="ECO:0000256" key="2">
    <source>
        <dbReference type="ARBA" id="ARBA00022801"/>
    </source>
</evidence>
<dbReference type="InterPro" id="IPR025724">
    <property type="entry name" value="GAG-pre-integrase_dom"/>
</dbReference>
<dbReference type="InterPro" id="IPR012337">
    <property type="entry name" value="RNaseH-like_sf"/>
</dbReference>
<keyword evidence="2" id="KW-0378">Hydrolase</keyword>
<keyword evidence="3" id="KW-0862">Zinc</keyword>
<name>A0ABQ5H6Z8_9ASTR</name>
<dbReference type="InterPro" id="IPR001584">
    <property type="entry name" value="Integrase_cat-core"/>
</dbReference>
<reference evidence="8" key="1">
    <citation type="journal article" date="2022" name="Int. J. Mol. Sci.">
        <title>Draft Genome of Tanacetum Coccineum: Genomic Comparison of Closely Related Tanacetum-Family Plants.</title>
        <authorList>
            <person name="Yamashiro T."/>
            <person name="Shiraishi A."/>
            <person name="Nakayama K."/>
            <person name="Satake H."/>
        </authorList>
    </citation>
    <scope>NUCLEOTIDE SEQUENCE</scope>
</reference>
<keyword evidence="1" id="KW-0479">Metal-binding</keyword>
<dbReference type="Gene3D" id="3.30.420.10">
    <property type="entry name" value="Ribonuclease H-like superfamily/Ribonuclease H"/>
    <property type="match status" value="1"/>
</dbReference>
<dbReference type="Gene3D" id="4.10.60.10">
    <property type="entry name" value="Zinc finger, CCHC-type"/>
    <property type="match status" value="1"/>
</dbReference>
<keyword evidence="3" id="KW-0863">Zinc-finger</keyword>
<dbReference type="Pfam" id="PF07727">
    <property type="entry name" value="RVT_2"/>
    <property type="match status" value="1"/>
</dbReference>
<gene>
    <name evidence="8" type="ORF">Tco_1057999</name>
</gene>
<protein>
    <submittedName>
        <fullName evidence="8">Ribonuclease H-like domain-containing protein</fullName>
    </submittedName>
</protein>
<feature type="region of interest" description="Disordered" evidence="5">
    <location>
        <begin position="1034"/>
        <end position="1079"/>
    </location>
</feature>
<dbReference type="InterPro" id="IPR057670">
    <property type="entry name" value="SH3_retrovirus"/>
</dbReference>
<feature type="compositionally biased region" description="Basic and acidic residues" evidence="5">
    <location>
        <begin position="511"/>
        <end position="531"/>
    </location>
</feature>
<feature type="region of interest" description="Disordered" evidence="5">
    <location>
        <begin position="270"/>
        <end position="292"/>
    </location>
</feature>
<feature type="region of interest" description="Disordered" evidence="5">
    <location>
        <begin position="1557"/>
        <end position="1576"/>
    </location>
</feature>
<dbReference type="PROSITE" id="PS50994">
    <property type="entry name" value="INTEGRASE"/>
    <property type="match status" value="1"/>
</dbReference>
<dbReference type="SUPFAM" id="SSF57756">
    <property type="entry name" value="Retrovirus zinc finger-like domains"/>
    <property type="match status" value="1"/>
</dbReference>
<proteinExistence type="predicted"/>
<dbReference type="InterPro" id="IPR013103">
    <property type="entry name" value="RVT_2"/>
</dbReference>
<dbReference type="InterPro" id="IPR036875">
    <property type="entry name" value="Znf_CCHC_sf"/>
</dbReference>
<feature type="region of interest" description="Disordered" evidence="5">
    <location>
        <begin position="1686"/>
        <end position="1759"/>
    </location>
</feature>
<dbReference type="CDD" id="cd09272">
    <property type="entry name" value="RNase_HI_RT_Ty1"/>
    <property type="match status" value="1"/>
</dbReference>
<evidence type="ECO:0000313" key="9">
    <source>
        <dbReference type="Proteomes" id="UP001151760"/>
    </source>
</evidence>
<sequence>MEIKSAQSNTTAKLPLLKLENGASVTKNSVPVTTEEKINKKNDVKARSLLLMALPNEHLLTFSQYSDAKTLYAAIKTQFGGNDATKKTQKALLKQQYENFNASSSESLNSIFNRLQKIVSMLAILVVWMNKDDIETISIDDLYNNFKIVEKEVKKSVGTRANTQNMAFMTAQSTSNTNNVNTANFDVSTVSTNVNTASFKDSTTTLSDATIYDFLANQPNGFQLVHEDLEQIHDDDLEEIDLKSDTAGYDKSKVECFNCHKMGHFARECRNPKNQDSRPRNHDTWNRNQDSTRKNVNVKETYSKAMLAIDGVGFDWSDMVEEQVQTNITLMAFSDSEVYTNKSCSKTCMRNYESLKKQCDDLLVKLNETEFKAATYKRGLATVEDQLVTYKKNEGLFSEEIVILKREVGCKDYEISVLKTEYEKVKQEKEGIDFKIAKFDKSVKSLGEMLESQTTDKSKKCLGYNVVSPPYPLIYNRPTQLNLSYSGLDEFKQHEFNRYGPRDTELKTTIDCDKESDNSKENTNDSLEKEQVTNNESSYVESLLKLDRETVIDWKEIFFHTAKNVECVKPKNDEKPVKKIVRPKVVNTARPYRAPVNTVRANRLNAVKPSACWVWRPSGPNGASLVFNRCNYIDAQGRSKSTSRNLMEVMLHLREEHMVEELLVKLPDESQILLRIPREDNMYSFDMKNIVPKENLTCLIAKATFDESMLWHRRLGHINFKNINKLVKENLVRGLPLKHFENDQTCVACLKGKQDRASCKSKVLNPITKPLFMLHMDLFGPTFVSSLMHKKYYLIVTDDYIRFTWVFFLATKDETSEILKTFIKEKENLVDKKVKIIKCDNGTKFKNKVMDEFCKEKADSKLPTTFWTEAVSTSCYLQNRVLIVNPYNKTPYELFRGIKPSLSFMKLVGCHVTILNTLDSLGKFDGKSDEGFFVGYSLSSKAFTVYNTRTKKVEENMHIGFIENKPMIEGNGPKWLFDIDSLTQSMNYVLVTRGTSTNESAGTHEDQNVCTFPEKDGTSQDCIVMPIWKDTSYFDSPSKKMGNDDPKSVSDDPKENEDGSNDESNGKEKSEDDSSTKQDNTVDQLVNTASPGHNAGGIGLNTVGPLVNTATLEDMVGPSHSFEATHAEFFNDEDEPDVDLGNIPKSYSVPTTPHIRIHINHPLTNVIGDIQSSVQTRRMKEPAPEQGFLSAVYEAKTHEDLHTCLFACFLSQEEPKRISKVLSDLAWVEAIQKELLQFKLQKVWILADLPKGHRAIEEGIDYDEIFAPVARIEAIRLFLAYASFMGFMVYQMDVKSDFLYSQIEEEVYVCQPPGFEDPDYHDKVYKVMKALYGLHQAPRAWYETLANYLLGNGFHRGKIDQTLFIKKKKGDILLQKKDGIFISQDKYVDEILRKFNYTDVKSAFTLVDLEKPFVKDGDGADVDEHLYRSIIGSLMYLTTSRPDIKFAGSSFELVAYTDSDYAGATQDKKSTTGGCQFLGNRLISWQCKKQTMVTTFTTKAEYVVAASCCGQDIQGSVVEYADTNCGDCSRMHCLRGGKLCMKGNVGDEAVHKELGDRMERATTTTSSLEAEQDSDTQTRYEVASKSPMTHLFQEVTHLEVVRTLEDNGGVTSLPNSKIFEQLTFMGYVTDTDKLTFQKICLNMQKRHLQPHTRTYAAHLLTNKVFSNMKRVSKGYSGVEVPLFPTMLNEPTTSPSRITSSPSLSPEPSPSPQHTTTSAPSTSQPQHSQPSPAAEEHVPTPHESPLHSVHSHGSDEGRLQQTDLTVLVTKLTDKIEVLEKNLQQTKKTYNIALTKLILRVKKLENQLKFGKARRRARIILSEDEDAAKDSSKQGRKISDIDADPTISLMQDKEMTWFQVDAELMEDKSSGEKGEKEVTTPANYQTYIRRRRGVSTGSGDVSTASEIDIAVAEKAKEKAKKIYEEDQARAIVEQEQEMINFEAALELQRPIFEKIVKEVSKKSGGRKRKSLARKRARETLDEETSKKQKHDEEEISDYEEEEFRLNLKIVPNDDEVYYEPPSRKYPIVDFEYQLLGRIEAKDMDVYKLTRADGSSSYHGSMQAFLRRLDRQDLNNLYSLVQERFRDHPLEGHDLSL</sequence>
<dbReference type="EMBL" id="BQNB010019282">
    <property type="protein sequence ID" value="GJT83657.1"/>
    <property type="molecule type" value="Genomic_DNA"/>
</dbReference>
<dbReference type="Proteomes" id="UP001151760">
    <property type="component" value="Unassembled WGS sequence"/>
</dbReference>
<feature type="compositionally biased region" description="Low complexity" evidence="5">
    <location>
        <begin position="1711"/>
        <end position="1732"/>
    </location>
</feature>
<feature type="compositionally biased region" description="Basic residues" evidence="5">
    <location>
        <begin position="1964"/>
        <end position="1974"/>
    </location>
</feature>
<evidence type="ECO:0000259" key="7">
    <source>
        <dbReference type="PROSITE" id="PS50994"/>
    </source>
</evidence>
<feature type="domain" description="CCHC-type" evidence="6">
    <location>
        <begin position="256"/>
        <end position="271"/>
    </location>
</feature>
<dbReference type="InterPro" id="IPR039537">
    <property type="entry name" value="Retrotran_Ty1/copia-like"/>
</dbReference>